<evidence type="ECO:0000313" key="1">
    <source>
        <dbReference type="EMBL" id="EKC55541.1"/>
    </source>
</evidence>
<accession>K1T8D0</accession>
<organism evidence="1">
    <name type="scientific">human gut metagenome</name>
    <dbReference type="NCBI Taxonomy" id="408170"/>
    <lineage>
        <taxon>unclassified sequences</taxon>
        <taxon>metagenomes</taxon>
        <taxon>organismal metagenomes</taxon>
    </lineage>
</organism>
<proteinExistence type="predicted"/>
<sequence>MKNKNGNFSTEVSYVRRREIEELEDGLDGLRSFDEKMFYVDILICVTGNSKKELELNIERIMTAANSHTIKVVEHQYRQMDALKTVLPTAARFVNTMRPMFTTSLSGFVPFNTEEINDPRGFFYGVNQVSKNEIRINRKKLKNGNGFYFGVSGGGKSQAAKMEMGQVVAYTDDDLIVVDPMGEYE</sequence>
<dbReference type="AlphaFoldDB" id="K1T8D0"/>
<comment type="caution">
    <text evidence="1">The sequence shown here is derived from an EMBL/GenBank/DDBJ whole genome shotgun (WGS) entry which is preliminary data.</text>
</comment>
<protein>
    <submittedName>
        <fullName evidence="1">TRSE protein</fullName>
    </submittedName>
</protein>
<name>K1T8D0_9ZZZZ</name>
<feature type="non-terminal residue" evidence="1">
    <location>
        <position position="185"/>
    </location>
</feature>
<dbReference type="EMBL" id="AJWY01010439">
    <property type="protein sequence ID" value="EKC55541.1"/>
    <property type="molecule type" value="Genomic_DNA"/>
</dbReference>
<reference evidence="1" key="1">
    <citation type="journal article" date="2013" name="Environ. Microbiol.">
        <title>Microbiota from the distal guts of lean and obese adolescents exhibit partial functional redundancy besides clear differences in community structure.</title>
        <authorList>
            <person name="Ferrer M."/>
            <person name="Ruiz A."/>
            <person name="Lanza F."/>
            <person name="Haange S.B."/>
            <person name="Oberbach A."/>
            <person name="Till H."/>
            <person name="Bargiela R."/>
            <person name="Campoy C."/>
            <person name="Segura M.T."/>
            <person name="Richter M."/>
            <person name="von Bergen M."/>
            <person name="Seifert J."/>
            <person name="Suarez A."/>
        </authorList>
    </citation>
    <scope>NUCLEOTIDE SEQUENCE</scope>
</reference>
<dbReference type="Gene3D" id="3.40.50.300">
    <property type="entry name" value="P-loop containing nucleotide triphosphate hydrolases"/>
    <property type="match status" value="1"/>
</dbReference>
<gene>
    <name evidence="1" type="ORF">LEA_15293</name>
</gene>
<dbReference type="InterPro" id="IPR027417">
    <property type="entry name" value="P-loop_NTPase"/>
</dbReference>